<dbReference type="Proteomes" id="UP001163046">
    <property type="component" value="Unassembled WGS sequence"/>
</dbReference>
<comment type="caution">
    <text evidence="1">The sequence shown here is derived from an EMBL/GenBank/DDBJ whole genome shotgun (WGS) entry which is preliminary data.</text>
</comment>
<evidence type="ECO:0000313" key="1">
    <source>
        <dbReference type="EMBL" id="KAJ7373335.1"/>
    </source>
</evidence>
<gene>
    <name evidence="1" type="ORF">OS493_012927</name>
</gene>
<accession>A0A9X0CRU8</accession>
<dbReference type="AlphaFoldDB" id="A0A9X0CRU8"/>
<reference evidence="1" key="1">
    <citation type="submission" date="2023-01" db="EMBL/GenBank/DDBJ databases">
        <title>Genome assembly of the deep-sea coral Lophelia pertusa.</title>
        <authorList>
            <person name="Herrera S."/>
            <person name="Cordes E."/>
        </authorList>
    </citation>
    <scope>NUCLEOTIDE SEQUENCE</scope>
    <source>
        <strain evidence="1">USNM1676648</strain>
        <tissue evidence="1">Polyp</tissue>
    </source>
</reference>
<proteinExistence type="predicted"/>
<evidence type="ECO:0000313" key="2">
    <source>
        <dbReference type="Proteomes" id="UP001163046"/>
    </source>
</evidence>
<organism evidence="1 2">
    <name type="scientific">Desmophyllum pertusum</name>
    <dbReference type="NCBI Taxonomy" id="174260"/>
    <lineage>
        <taxon>Eukaryota</taxon>
        <taxon>Metazoa</taxon>
        <taxon>Cnidaria</taxon>
        <taxon>Anthozoa</taxon>
        <taxon>Hexacorallia</taxon>
        <taxon>Scleractinia</taxon>
        <taxon>Caryophylliina</taxon>
        <taxon>Caryophylliidae</taxon>
        <taxon>Desmophyllum</taxon>
    </lineage>
</organism>
<protein>
    <submittedName>
        <fullName evidence="1">Uncharacterized protein</fullName>
    </submittedName>
</protein>
<dbReference type="OrthoDB" id="5990091at2759"/>
<name>A0A9X0CRU8_9CNID</name>
<sequence>MSHSAKTASAAASASSAAASASAPSAAASVSSIAYTVSLLSSVAIPTTPTKQLNDQQKLYIKKVFAEDIKQRKTPTVKECPKLYEQASKTSGQPLKLSYFKRTKHASRGSSKVTKWMEDFDDPSSRTSKRETWDEMDTKILEERFKEYKSLPKTTVIRDLLGKDDEMYVILNREGCLVVVDKQKYHLCVCTYIFVKLNVARIRGRESEEDEEKNDQEDKEYSSTAQPKLIEYFTAAKPQNNRHRWLVKFFDYLTRPTAGDKKQTICLQHANQMHNLLEAVDPAGDDILCLLDHQGDTVWKMWVKPNLDAKTKKPGTIISYLTSYEKFLNFVTHKRFNLSGPPIHSNFIQDLETVKNDLKGWRSTGPYVEIMTPVGIS</sequence>
<keyword evidence="2" id="KW-1185">Reference proteome</keyword>
<dbReference type="EMBL" id="MU826831">
    <property type="protein sequence ID" value="KAJ7373335.1"/>
    <property type="molecule type" value="Genomic_DNA"/>
</dbReference>